<comment type="caution">
    <text evidence="1">The sequence shown here is derived from an EMBL/GenBank/DDBJ whole genome shotgun (WGS) entry which is preliminary data.</text>
</comment>
<gene>
    <name evidence="1" type="ORF">DM860_008333</name>
</gene>
<dbReference type="EMBL" id="NQVE01000195">
    <property type="protein sequence ID" value="RAL40193.1"/>
    <property type="molecule type" value="Genomic_DNA"/>
</dbReference>
<keyword evidence="2" id="KW-1185">Reference proteome</keyword>
<evidence type="ECO:0000313" key="1">
    <source>
        <dbReference type="EMBL" id="RAL40193.1"/>
    </source>
</evidence>
<reference evidence="1 2" key="1">
    <citation type="submission" date="2018-06" db="EMBL/GenBank/DDBJ databases">
        <title>The Genome of Cuscuta australis (Dodder) Provides Insight into the Evolution of Plant Parasitism.</title>
        <authorList>
            <person name="Liu H."/>
        </authorList>
    </citation>
    <scope>NUCLEOTIDE SEQUENCE [LARGE SCALE GENOMIC DNA]</scope>
    <source>
        <strain evidence="2">cv. Yunnan</strain>
        <tissue evidence="1">Vines</tissue>
    </source>
</reference>
<dbReference type="AlphaFoldDB" id="A0A328D897"/>
<evidence type="ECO:0000313" key="2">
    <source>
        <dbReference type="Proteomes" id="UP000249390"/>
    </source>
</evidence>
<name>A0A328D897_9ASTE</name>
<sequence>MMILIVIQFVKVSNDTRYVVHALLIIPLIPLSELAPWGNKSRGSNGFTSRLTSRWRRPISLLPGGGDSGEHGQPTVWPVAELLTNGGDPLDEVACRGVLG</sequence>
<proteinExistence type="predicted"/>
<dbReference type="Proteomes" id="UP000249390">
    <property type="component" value="Unassembled WGS sequence"/>
</dbReference>
<protein>
    <submittedName>
        <fullName evidence="1">Uncharacterized protein</fullName>
    </submittedName>
</protein>
<organism evidence="1 2">
    <name type="scientific">Cuscuta australis</name>
    <dbReference type="NCBI Taxonomy" id="267555"/>
    <lineage>
        <taxon>Eukaryota</taxon>
        <taxon>Viridiplantae</taxon>
        <taxon>Streptophyta</taxon>
        <taxon>Embryophyta</taxon>
        <taxon>Tracheophyta</taxon>
        <taxon>Spermatophyta</taxon>
        <taxon>Magnoliopsida</taxon>
        <taxon>eudicotyledons</taxon>
        <taxon>Gunneridae</taxon>
        <taxon>Pentapetalae</taxon>
        <taxon>asterids</taxon>
        <taxon>lamiids</taxon>
        <taxon>Solanales</taxon>
        <taxon>Convolvulaceae</taxon>
        <taxon>Cuscuteae</taxon>
        <taxon>Cuscuta</taxon>
        <taxon>Cuscuta subgen. Grammica</taxon>
        <taxon>Cuscuta sect. Cleistogrammica</taxon>
    </lineage>
</organism>
<accession>A0A328D897</accession>